<dbReference type="STRING" id="1747903.ASR47_1004209"/>
<reference evidence="3 4" key="1">
    <citation type="submission" date="2016-04" db="EMBL/GenBank/DDBJ databases">
        <title>Draft genome sequence of Janthinobacterium psychrotolerans sp. nov., isolated from freshwater sediments in Denmark.</title>
        <authorList>
            <person name="Gong X."/>
            <person name="Skrivergaard S."/>
            <person name="Korsgaard B.S."/>
            <person name="Schreiber L."/>
            <person name="Marshall I.P."/>
            <person name="Finster K."/>
            <person name="Schramm A."/>
        </authorList>
    </citation>
    <scope>NUCLEOTIDE SEQUENCE [LARGE SCALE GENOMIC DNA]</scope>
    <source>
        <strain evidence="3 4">S3-2</strain>
    </source>
</reference>
<dbReference type="AlphaFoldDB" id="A0A1A7BYW8"/>
<proteinExistence type="predicted"/>
<dbReference type="InterPro" id="IPR051534">
    <property type="entry name" value="CBASS_pafABC_assoc_protein"/>
</dbReference>
<sequence length="192" mass="21542">MLPLLPPVLDEASRDIVYEALMQDCQLMLSYRRRDATRAVTYPVVHPLAIAERAGVLYLICMFAEYTDIRMLALHRIVHAERRYESARTCPDFNLDAYIAAGHFGIVSGTPLMLHAIFSSTAGAHLYETPIHAEQTLERAENGSLVLRATVPNTQALRWWLLGFGASVEVLEPATLRSEMAETARLMVDAYH</sequence>
<dbReference type="PANTHER" id="PTHR34580:SF1">
    <property type="entry name" value="PROTEIN PAFC"/>
    <property type="match status" value="1"/>
</dbReference>
<feature type="domain" description="WCX" evidence="2">
    <location>
        <begin position="118"/>
        <end position="187"/>
    </location>
</feature>
<dbReference type="Pfam" id="PF25583">
    <property type="entry name" value="WCX"/>
    <property type="match status" value="1"/>
</dbReference>
<dbReference type="PROSITE" id="PS52050">
    <property type="entry name" value="WYL"/>
    <property type="match status" value="1"/>
</dbReference>
<keyword evidence="4" id="KW-1185">Reference proteome</keyword>
<evidence type="ECO:0000259" key="1">
    <source>
        <dbReference type="Pfam" id="PF13280"/>
    </source>
</evidence>
<dbReference type="EMBL" id="LOCQ01000059">
    <property type="protein sequence ID" value="OBV37934.1"/>
    <property type="molecule type" value="Genomic_DNA"/>
</dbReference>
<name>A0A1A7BYW8_9BURK</name>
<comment type="caution">
    <text evidence="3">The sequence shown here is derived from an EMBL/GenBank/DDBJ whole genome shotgun (WGS) entry which is preliminary data.</text>
</comment>
<dbReference type="Proteomes" id="UP000092713">
    <property type="component" value="Unassembled WGS sequence"/>
</dbReference>
<gene>
    <name evidence="3" type="ORF">ASR47_1004209</name>
</gene>
<dbReference type="PANTHER" id="PTHR34580">
    <property type="match status" value="1"/>
</dbReference>
<accession>A0A1A7BYW8</accession>
<evidence type="ECO:0000313" key="3">
    <source>
        <dbReference type="EMBL" id="OBV37934.1"/>
    </source>
</evidence>
<evidence type="ECO:0000313" key="4">
    <source>
        <dbReference type="Proteomes" id="UP000092713"/>
    </source>
</evidence>
<dbReference type="Pfam" id="PF13280">
    <property type="entry name" value="WYL"/>
    <property type="match status" value="1"/>
</dbReference>
<evidence type="ECO:0000259" key="2">
    <source>
        <dbReference type="Pfam" id="PF25583"/>
    </source>
</evidence>
<dbReference type="InterPro" id="IPR057727">
    <property type="entry name" value="WCX_dom"/>
</dbReference>
<organism evidence="3 4">
    <name type="scientific">Janthinobacterium psychrotolerans</name>
    <dbReference type="NCBI Taxonomy" id="1747903"/>
    <lineage>
        <taxon>Bacteria</taxon>
        <taxon>Pseudomonadati</taxon>
        <taxon>Pseudomonadota</taxon>
        <taxon>Betaproteobacteria</taxon>
        <taxon>Burkholderiales</taxon>
        <taxon>Oxalobacteraceae</taxon>
        <taxon>Janthinobacterium</taxon>
    </lineage>
</organism>
<feature type="domain" description="WYL" evidence="1">
    <location>
        <begin position="16"/>
        <end position="81"/>
    </location>
</feature>
<dbReference type="InterPro" id="IPR026881">
    <property type="entry name" value="WYL_dom"/>
</dbReference>
<protein>
    <submittedName>
        <fullName evidence="3">WYL domain-containing protein</fullName>
    </submittedName>
</protein>